<feature type="region of interest" description="Disordered" evidence="1">
    <location>
        <begin position="67"/>
        <end position="88"/>
    </location>
</feature>
<feature type="non-terminal residue" evidence="2">
    <location>
        <position position="441"/>
    </location>
</feature>
<feature type="region of interest" description="Disordered" evidence="1">
    <location>
        <begin position="125"/>
        <end position="157"/>
    </location>
</feature>
<name>A0A8J7NV56_ATRSP</name>
<feature type="region of interest" description="Disordered" evidence="1">
    <location>
        <begin position="416"/>
        <end position="441"/>
    </location>
</feature>
<gene>
    <name evidence="2" type="primary">Prr18</name>
    <name evidence="2" type="ORF">GTO95_0016836</name>
</gene>
<feature type="region of interest" description="Disordered" evidence="1">
    <location>
        <begin position="1"/>
        <end position="25"/>
    </location>
</feature>
<comment type="caution">
    <text evidence="2">The sequence shown here is derived from an EMBL/GenBank/DDBJ whole genome shotgun (WGS) entry which is preliminary data.</text>
</comment>
<feature type="compositionally biased region" description="Basic and acidic residues" evidence="1">
    <location>
        <begin position="132"/>
        <end position="154"/>
    </location>
</feature>
<sequence>MPVSSSGESAVRKSSKNSSRSSLVKDGVEEEIHFSLSLTPEAILVIQKRNLEKQLLAKQQKCAVPFVSSDSRHRRPLPSKRAPGAKSTAAVAKWDSHNDIRTLVKVSLLNDQYKYDDVEYEEEDCDVDETVGDEKQQVKEKKRNHGDDFLKNPKEEEDDEVKVMKQVMLDQRHLEAYRNLHRLRDAMYLHYSDLLKQKIQKQRKEMKQHGLTAHKPTEKPRGQTVSGQRLAFSTLSHDDQYLQSIPKSSFYLIVDLQNHLTKCGLLKTRQDNEEFWMLAQQYQHRAQKKIKLQDIRKIRLSPHREKAGQSFILALSKADRMGPCLPCCPGQTPLPSLPVTISTAGKEEIVHKMNTHSEKAVCEGTTHQHGKHEREQDEIEQMFPKMRYLFPSEYELRASSDKSPVRETFLPRLSHPSASVAASGGPELLANIQKDTIPPNE</sequence>
<dbReference type="AlphaFoldDB" id="A0A8J7NV56"/>
<proteinExistence type="predicted"/>
<evidence type="ECO:0000313" key="3">
    <source>
        <dbReference type="Proteomes" id="UP000736164"/>
    </source>
</evidence>
<reference evidence="2" key="1">
    <citation type="journal article" date="2021" name="Cell">
        <title>Tracing the genetic footprints of vertebrate landing in non-teleost ray-finned fishes.</title>
        <authorList>
            <person name="Bi X."/>
            <person name="Wang K."/>
            <person name="Yang L."/>
            <person name="Pan H."/>
            <person name="Jiang H."/>
            <person name="Wei Q."/>
            <person name="Fang M."/>
            <person name="Yu H."/>
            <person name="Zhu C."/>
            <person name="Cai Y."/>
            <person name="He Y."/>
            <person name="Gan X."/>
            <person name="Zeng H."/>
            <person name="Yu D."/>
            <person name="Zhu Y."/>
            <person name="Jiang H."/>
            <person name="Qiu Q."/>
            <person name="Yang H."/>
            <person name="Zhang Y.E."/>
            <person name="Wang W."/>
            <person name="Zhu M."/>
            <person name="He S."/>
            <person name="Zhang G."/>
        </authorList>
    </citation>
    <scope>NUCLEOTIDE SEQUENCE</scope>
    <source>
        <strain evidence="2">Allg_001</strain>
    </source>
</reference>
<evidence type="ECO:0000313" key="2">
    <source>
        <dbReference type="EMBL" id="MBN3320292.1"/>
    </source>
</evidence>
<accession>A0A8J7NV56</accession>
<evidence type="ECO:0000256" key="1">
    <source>
        <dbReference type="SAM" id="MobiDB-lite"/>
    </source>
</evidence>
<dbReference type="InterPro" id="IPR031369">
    <property type="entry name" value="PRR18"/>
</dbReference>
<dbReference type="EMBL" id="JAAWVO010051054">
    <property type="protein sequence ID" value="MBN3320292.1"/>
    <property type="molecule type" value="Genomic_DNA"/>
</dbReference>
<dbReference type="Proteomes" id="UP000736164">
    <property type="component" value="Unassembled WGS sequence"/>
</dbReference>
<keyword evidence="3" id="KW-1185">Reference proteome</keyword>
<organism evidence="2 3">
    <name type="scientific">Atractosteus spatula</name>
    <name type="common">Alligator gar</name>
    <name type="synonym">Lepisosteus spatula</name>
    <dbReference type="NCBI Taxonomy" id="7917"/>
    <lineage>
        <taxon>Eukaryota</taxon>
        <taxon>Metazoa</taxon>
        <taxon>Chordata</taxon>
        <taxon>Craniata</taxon>
        <taxon>Vertebrata</taxon>
        <taxon>Euteleostomi</taxon>
        <taxon>Actinopterygii</taxon>
        <taxon>Neopterygii</taxon>
        <taxon>Holostei</taxon>
        <taxon>Semionotiformes</taxon>
        <taxon>Lepisosteidae</taxon>
        <taxon>Atractosteus</taxon>
    </lineage>
</organism>
<protein>
    <submittedName>
        <fullName evidence="2">PRR18 protein</fullName>
    </submittedName>
</protein>
<feature type="non-terminal residue" evidence="2">
    <location>
        <position position="1"/>
    </location>
</feature>
<dbReference type="Pfam" id="PF15671">
    <property type="entry name" value="PRR18"/>
    <property type="match status" value="2"/>
</dbReference>